<reference evidence="5" key="2">
    <citation type="submission" date="2020-10" db="UniProtKB">
        <authorList>
            <consortium name="WormBaseParasite"/>
        </authorList>
    </citation>
    <scope>IDENTIFICATION</scope>
</reference>
<feature type="region of interest" description="Disordered" evidence="1">
    <location>
        <begin position="530"/>
        <end position="577"/>
    </location>
</feature>
<evidence type="ECO:0000256" key="1">
    <source>
        <dbReference type="SAM" id="MobiDB-lite"/>
    </source>
</evidence>
<dbReference type="PROSITE" id="PS51034">
    <property type="entry name" value="ZP_2"/>
    <property type="match status" value="1"/>
</dbReference>
<protein>
    <submittedName>
        <fullName evidence="5">ZP domain-containing protein</fullName>
    </submittedName>
</protein>
<feature type="domain" description="ZP" evidence="3">
    <location>
        <begin position="62"/>
        <end position="327"/>
    </location>
</feature>
<dbReference type="WBParaSite" id="Pan_g14357.t1">
    <property type="protein sequence ID" value="Pan_g14357.t1"/>
    <property type="gene ID" value="Pan_g14357"/>
</dbReference>
<name>A0A7E4UYG4_PANRE</name>
<keyword evidence="2" id="KW-0472">Membrane</keyword>
<evidence type="ECO:0000313" key="4">
    <source>
        <dbReference type="Proteomes" id="UP000492821"/>
    </source>
</evidence>
<feature type="compositionally biased region" description="Basic and acidic residues" evidence="1">
    <location>
        <begin position="559"/>
        <end position="577"/>
    </location>
</feature>
<feature type="compositionally biased region" description="Polar residues" evidence="1">
    <location>
        <begin position="536"/>
        <end position="558"/>
    </location>
</feature>
<organism evidence="4 5">
    <name type="scientific">Panagrellus redivivus</name>
    <name type="common">Microworm</name>
    <dbReference type="NCBI Taxonomy" id="6233"/>
    <lineage>
        <taxon>Eukaryota</taxon>
        <taxon>Metazoa</taxon>
        <taxon>Ecdysozoa</taxon>
        <taxon>Nematoda</taxon>
        <taxon>Chromadorea</taxon>
        <taxon>Rhabditida</taxon>
        <taxon>Tylenchina</taxon>
        <taxon>Panagrolaimomorpha</taxon>
        <taxon>Panagrolaimoidea</taxon>
        <taxon>Panagrolaimidae</taxon>
        <taxon>Panagrellus</taxon>
    </lineage>
</organism>
<dbReference type="Proteomes" id="UP000492821">
    <property type="component" value="Unassembled WGS sequence"/>
</dbReference>
<evidence type="ECO:0000313" key="5">
    <source>
        <dbReference type="WBParaSite" id="Pan_g14357.t1"/>
    </source>
</evidence>
<reference evidence="4" key="1">
    <citation type="journal article" date="2013" name="Genetics">
        <title>The draft genome and transcriptome of Panagrellus redivivus are shaped by the harsh demands of a free-living lifestyle.</title>
        <authorList>
            <person name="Srinivasan J."/>
            <person name="Dillman A.R."/>
            <person name="Macchietto M.G."/>
            <person name="Heikkinen L."/>
            <person name="Lakso M."/>
            <person name="Fracchia K.M."/>
            <person name="Antoshechkin I."/>
            <person name="Mortazavi A."/>
            <person name="Wong G."/>
            <person name="Sternberg P.W."/>
        </authorList>
    </citation>
    <scope>NUCLEOTIDE SEQUENCE [LARGE SCALE GENOMIC DNA]</scope>
    <source>
        <strain evidence="4">MT8872</strain>
    </source>
</reference>
<keyword evidence="4" id="KW-1185">Reference proteome</keyword>
<dbReference type="Pfam" id="PF25057">
    <property type="entry name" value="CUT_N"/>
    <property type="match status" value="1"/>
</dbReference>
<feature type="transmembrane region" description="Helical" evidence="2">
    <location>
        <begin position="417"/>
        <end position="440"/>
    </location>
</feature>
<dbReference type="PANTHER" id="PTHR46560:SF9">
    <property type="entry name" value="ZP DOMAIN-CONTAINING PROTEIN"/>
    <property type="match status" value="1"/>
</dbReference>
<dbReference type="InterPro" id="IPR056953">
    <property type="entry name" value="CUT_N"/>
</dbReference>
<dbReference type="PANTHER" id="PTHR46560">
    <property type="entry name" value="CYPHER, ISOFORM B"/>
    <property type="match status" value="1"/>
</dbReference>
<evidence type="ECO:0000259" key="3">
    <source>
        <dbReference type="PROSITE" id="PS51034"/>
    </source>
</evidence>
<keyword evidence="2" id="KW-1133">Transmembrane helix</keyword>
<evidence type="ECO:0000256" key="2">
    <source>
        <dbReference type="SAM" id="Phobius"/>
    </source>
</evidence>
<keyword evidence="2" id="KW-0812">Transmembrane</keyword>
<sequence length="577" mass="63857">MSLRRVPDSFSSFRMNHTKLCFPSNVVMALIFRPPSILILFACIISVISTDTSGFNPTVEWTCEADSINVAIRTSTNFSGIAYARDHANTCNATGNGGTVQRFKLAFDTDGLRCGFKTDTDTETVSLQLEVHEHKLLILQQDRVFNISCSRKSVALKVGDNDGVRLVKEPGLESNDTVANSTMADLPVLSFSRDNDVEFELALIPSKTDSESPENTNALSTGQLGFGMSYDLRASIKNSDDRLEFGERFRVSHCAVSSEDITVQLMDNHGCSIDNKLITDFVYKKGVAVARIPSMFQFPNSKIVKFECKFFICEDVGTICHPLCVRKFDDPIAEVEDAQLIAQLLSVADDAQEVVETTTMEEASFEDEFGGRSSATVVHVMDRRETMQLNDDPIMSTSATVAGIHPVSNCVLPEDIIHLQAAIGVLSLILVIGLTVCTIIQCRNCCPKKRIPSSRSNSHGPDQYWITQPTESHHDYINDPVPFTPYNDFPDAHRNSVTSLISLKQRLMHESTSSPTSFRPTPIIRPPTIIPYGFTESGSRQNSTFGQSESTSGASTWHESPDHSRLENNHRESYSIL</sequence>
<dbReference type="AlphaFoldDB" id="A0A7E4UYG4"/>
<dbReference type="InterPro" id="IPR001507">
    <property type="entry name" value="ZP_dom"/>
</dbReference>
<proteinExistence type="predicted"/>
<dbReference type="SMART" id="SM00241">
    <property type="entry name" value="ZP"/>
    <property type="match status" value="1"/>
</dbReference>
<accession>A0A7E4UYG4</accession>